<accession>A0A917TMV0</accession>
<keyword evidence="1" id="KW-0472">Membrane</keyword>
<evidence type="ECO:0000313" key="3">
    <source>
        <dbReference type="Proteomes" id="UP000618460"/>
    </source>
</evidence>
<protein>
    <recommendedName>
        <fullName evidence="4">DUF2178 domain-containing protein</fullName>
    </recommendedName>
</protein>
<feature type="transmembrane region" description="Helical" evidence="1">
    <location>
        <begin position="7"/>
        <end position="29"/>
    </location>
</feature>
<keyword evidence="3" id="KW-1185">Reference proteome</keyword>
<reference evidence="2" key="2">
    <citation type="submission" date="2020-09" db="EMBL/GenBank/DDBJ databases">
        <authorList>
            <person name="Sun Q."/>
            <person name="Zhou Y."/>
        </authorList>
    </citation>
    <scope>NUCLEOTIDE SEQUENCE</scope>
    <source>
        <strain evidence="2">CGMCC 1.6333</strain>
    </source>
</reference>
<feature type="transmembrane region" description="Helical" evidence="1">
    <location>
        <begin position="116"/>
        <end position="137"/>
    </location>
</feature>
<reference evidence="2" key="1">
    <citation type="journal article" date="2014" name="Int. J. Syst. Evol. Microbiol.">
        <title>Complete genome sequence of Corynebacterium casei LMG S-19264T (=DSM 44701T), isolated from a smear-ripened cheese.</title>
        <authorList>
            <consortium name="US DOE Joint Genome Institute (JGI-PGF)"/>
            <person name="Walter F."/>
            <person name="Albersmeier A."/>
            <person name="Kalinowski J."/>
            <person name="Ruckert C."/>
        </authorList>
    </citation>
    <scope>NUCLEOTIDE SEQUENCE</scope>
    <source>
        <strain evidence="2">CGMCC 1.6333</strain>
    </source>
</reference>
<keyword evidence="1" id="KW-1133">Transmembrane helix</keyword>
<evidence type="ECO:0000256" key="1">
    <source>
        <dbReference type="SAM" id="Phobius"/>
    </source>
</evidence>
<dbReference type="Proteomes" id="UP000618460">
    <property type="component" value="Unassembled WGS sequence"/>
</dbReference>
<feature type="transmembrane region" description="Helical" evidence="1">
    <location>
        <begin position="92"/>
        <end position="110"/>
    </location>
</feature>
<dbReference type="AlphaFoldDB" id="A0A917TMV0"/>
<keyword evidence="1" id="KW-0812">Transmembrane</keyword>
<dbReference type="OrthoDB" id="9874784at2"/>
<organism evidence="2 3">
    <name type="scientific">Paraliobacillus quinghaiensis</name>
    <dbReference type="NCBI Taxonomy" id="470815"/>
    <lineage>
        <taxon>Bacteria</taxon>
        <taxon>Bacillati</taxon>
        <taxon>Bacillota</taxon>
        <taxon>Bacilli</taxon>
        <taxon>Bacillales</taxon>
        <taxon>Bacillaceae</taxon>
        <taxon>Paraliobacillus</taxon>
    </lineage>
</organism>
<name>A0A917TMV0_9BACI</name>
<evidence type="ECO:0008006" key="4">
    <source>
        <dbReference type="Google" id="ProtNLM"/>
    </source>
</evidence>
<dbReference type="EMBL" id="BMLG01000005">
    <property type="protein sequence ID" value="GGM28953.1"/>
    <property type="molecule type" value="Genomic_DNA"/>
</dbReference>
<feature type="transmembrane region" description="Helical" evidence="1">
    <location>
        <begin position="41"/>
        <end position="59"/>
    </location>
</feature>
<proteinExistence type="predicted"/>
<dbReference type="RefSeq" id="WP_117153985.1">
    <property type="nucleotide sequence ID" value="NZ_BMLG01000005.1"/>
</dbReference>
<evidence type="ECO:0000313" key="2">
    <source>
        <dbReference type="EMBL" id="GGM28953.1"/>
    </source>
</evidence>
<gene>
    <name evidence="2" type="ORF">GCM10011351_13710</name>
</gene>
<sequence>MKNKKYLSLVALCIGVTTVLINITMDVWLPTISESFGTYRWVFVGIGAGLTGAAASTLLSKKMYKTNPELARQARINENDERYVQVRKTAAYYMWFITLFVLVAISLTFVALNLKIAAWLGLGTLSLHIVLYVILLFKLNKTM</sequence>
<comment type="caution">
    <text evidence="2">The sequence shown here is derived from an EMBL/GenBank/DDBJ whole genome shotgun (WGS) entry which is preliminary data.</text>
</comment>